<dbReference type="AlphaFoldDB" id="A0AAN9GGW8"/>
<reference evidence="3 4" key="1">
    <citation type="submission" date="2024-02" db="EMBL/GenBank/DDBJ databases">
        <title>Chromosome-scale genome assembly of the rough periwinkle Littorina saxatilis.</title>
        <authorList>
            <person name="De Jode A."/>
            <person name="Faria R."/>
            <person name="Formenti G."/>
            <person name="Sims Y."/>
            <person name="Smith T.P."/>
            <person name="Tracey A."/>
            <person name="Wood J.M.D."/>
            <person name="Zagrodzka Z.B."/>
            <person name="Johannesson K."/>
            <person name="Butlin R.K."/>
            <person name="Leder E.H."/>
        </authorList>
    </citation>
    <scope>NUCLEOTIDE SEQUENCE [LARGE SCALE GENOMIC DNA]</scope>
    <source>
        <strain evidence="3">Snail1</strain>
        <tissue evidence="3">Muscle</tissue>
    </source>
</reference>
<dbReference type="EMBL" id="JBAMIC010000004">
    <property type="protein sequence ID" value="KAK7108483.1"/>
    <property type="molecule type" value="Genomic_DNA"/>
</dbReference>
<proteinExistence type="predicted"/>
<feature type="compositionally biased region" description="Polar residues" evidence="1">
    <location>
        <begin position="75"/>
        <end position="93"/>
    </location>
</feature>
<keyword evidence="4" id="KW-1185">Reference proteome</keyword>
<feature type="compositionally biased region" description="Acidic residues" evidence="1">
    <location>
        <begin position="51"/>
        <end position="68"/>
    </location>
</feature>
<name>A0AAN9GGW8_9CAEN</name>
<feature type="domain" description="Mutator-like transposase" evidence="2">
    <location>
        <begin position="1"/>
        <end position="129"/>
    </location>
</feature>
<dbReference type="Pfam" id="PF20700">
    <property type="entry name" value="Mutator"/>
    <property type="match status" value="1"/>
</dbReference>
<sequence length="137" mass="15079">MDLPPPVAKNSYIKIDKSLEEATCTVQQQSMNEAAKLEYSLATAREGREYVEDDEEEEDDDEEDQGEEDPIRNIDVSSDGTWMTRGHSSNVGAASTIGCKTGKVIGCGARSKICKSCEVWEKEDKNIQEIQEVGSTA</sequence>
<dbReference type="Proteomes" id="UP001374579">
    <property type="component" value="Unassembled WGS sequence"/>
</dbReference>
<evidence type="ECO:0000313" key="4">
    <source>
        <dbReference type="Proteomes" id="UP001374579"/>
    </source>
</evidence>
<evidence type="ECO:0000259" key="2">
    <source>
        <dbReference type="Pfam" id="PF20700"/>
    </source>
</evidence>
<dbReference type="InterPro" id="IPR049012">
    <property type="entry name" value="Mutator_transp_dom"/>
</dbReference>
<feature type="region of interest" description="Disordered" evidence="1">
    <location>
        <begin position="45"/>
        <end position="93"/>
    </location>
</feature>
<evidence type="ECO:0000313" key="3">
    <source>
        <dbReference type="EMBL" id="KAK7108483.1"/>
    </source>
</evidence>
<evidence type="ECO:0000256" key="1">
    <source>
        <dbReference type="SAM" id="MobiDB-lite"/>
    </source>
</evidence>
<accession>A0AAN9GGW8</accession>
<comment type="caution">
    <text evidence="3">The sequence shown here is derived from an EMBL/GenBank/DDBJ whole genome shotgun (WGS) entry which is preliminary data.</text>
</comment>
<protein>
    <recommendedName>
        <fullName evidence="2">Mutator-like transposase domain-containing protein</fullName>
    </recommendedName>
</protein>
<gene>
    <name evidence="3" type="ORF">V1264_016218</name>
</gene>
<organism evidence="3 4">
    <name type="scientific">Littorina saxatilis</name>
    <dbReference type="NCBI Taxonomy" id="31220"/>
    <lineage>
        <taxon>Eukaryota</taxon>
        <taxon>Metazoa</taxon>
        <taxon>Spiralia</taxon>
        <taxon>Lophotrochozoa</taxon>
        <taxon>Mollusca</taxon>
        <taxon>Gastropoda</taxon>
        <taxon>Caenogastropoda</taxon>
        <taxon>Littorinimorpha</taxon>
        <taxon>Littorinoidea</taxon>
        <taxon>Littorinidae</taxon>
        <taxon>Littorina</taxon>
    </lineage>
</organism>